<dbReference type="InterPro" id="IPR026466">
    <property type="entry name" value="Fim_isopep_form_D2_dom"/>
</dbReference>
<proteinExistence type="predicted"/>
<sequence>MRENPFRFGTREQPINSLCLRISEAGCVEIRTSRFNREGREIILSLDSTVTVLEVAGITINSSSVPTEASSNVTNAGTYQGIAGINTGDVAYFDFTITNTGNDPTQFFIPGTATITGGTLEGIQIIAVDPDGTGAASETTVAVNVPSTGDNTINLLGTTNGYIPVNGTVKVRVAVKVTETVVNNSITVTLGSTPVPPNPSSQNQPYTANGNLDVYTVDLPNGTTIPSSYASIPTVSQVAEASGNPANGDSTNHRQEASANQSIALAATPNTSGYKSVQLTTDNDSTNSVTSGDKLTWRVTYANTGSVDISNFQITDVLPAGVTLSTALATANITVNATQATAPSPNTSYNGTGNNNLFAAGVTFKAGGVITIDIPVNVNAALPNGTILSNQPTANASNLPTVGIKTDNIDNTTTGLPTGVTPLTNSILQTQNSSIDPTTVSVGSATVIGYKSVKLTTDQGATGLDPGDTVTWTVIYKNTGTVDVPNFQITDTLPSGVTKSGTPTLVTASGGGQASPTINSSYDGISNTNLFASGITLKAGGTIVVNIPVTINSGVSGTKSNQATAQGNNLPTAGINTDNVDSDTGVTEVPAASIKQTQTGTIDPTVINIPATTPTPSLSGYKSVKLTNDLDSSSSITAGDTVTWSVTYINTGTVDVSNFQITDILPSGLTKSGSINITTNNTQGTAPTANSSYDGTGNNSLLQTPITLKAGGIITVRIPITINAGASGTKSNQATANGGNISATNTDNVDSSTTGLPTGVTIPSGSITQTQNPSIDPTTFTIIAPQLSGYKSVKLTTDADTSNSVTPGDTVTWTIIYKNSGTASVPNFQIADALPTGVTKTGTPTVSVSGVGQTTPTVDTNYNGNGNNNLFSTTVPLVVGGVIAVKIPVTINANQVGDKVNQAVGTGTGIAAVNTDNVDSTSTLASDVSAQIETGSIAQTQLVSVDATKISIPEVQGFKSVKLTNDIDANNVVTAGDELTWTIVYKNTSTVPISNFQITDVLDTNVTRTGANPISVTVKIAGVSQTAPTINSAYTGSNPNANLIDASTPYTLPANAVITINVPVKILSSTPANTVLSNQSIGTASNLPSIGVKTDNVDSNPTTTLPADVTIPSNSIDQTENAGTIDPTTVTTTVPVSSGVPNLLLVKRITAINGVKITGFVDDTTSAQASDDDHANWPTPKNTYLPGAINLSNIKPGDQLEYTIYFLSTGTKDATNVTICDLIPSNTTFLGTPFNGLTADTGGLPQADMGIAFANSNTSLPTVPTVYMTNVADGDRGFFYAPGTTPPSICKKPVSFTTMTAADNTNGLVMVNVVTSPTTLPKATGSGTPTNSYGYIRFKVKVN</sequence>
<dbReference type="PANTHER" id="PTHR34819:SF3">
    <property type="entry name" value="CELL SURFACE PROTEIN"/>
    <property type="match status" value="1"/>
</dbReference>
<keyword evidence="4" id="KW-1185">Reference proteome</keyword>
<dbReference type="KEGG" id="ttq:NIES37_61090"/>
<protein>
    <recommendedName>
        <fullName evidence="2">DUF11 domain-containing protein</fullName>
    </recommendedName>
</protein>
<evidence type="ECO:0000256" key="1">
    <source>
        <dbReference type="SAM" id="MobiDB-lite"/>
    </source>
</evidence>
<dbReference type="InterPro" id="IPR047589">
    <property type="entry name" value="DUF11_rpt"/>
</dbReference>
<dbReference type="InterPro" id="IPR001434">
    <property type="entry name" value="OmcB-like_DUF11"/>
</dbReference>
<dbReference type="Proteomes" id="UP000218785">
    <property type="component" value="Chromosome"/>
</dbReference>
<dbReference type="EMBL" id="AP018248">
    <property type="protein sequence ID" value="BAZ02101.1"/>
    <property type="molecule type" value="Genomic_DNA"/>
</dbReference>
<evidence type="ECO:0000259" key="2">
    <source>
        <dbReference type="Pfam" id="PF01345"/>
    </source>
</evidence>
<organism evidence="3 4">
    <name type="scientific">Tolypothrix tenuis PCC 7101</name>
    <dbReference type="NCBI Taxonomy" id="231146"/>
    <lineage>
        <taxon>Bacteria</taxon>
        <taxon>Bacillati</taxon>
        <taxon>Cyanobacteriota</taxon>
        <taxon>Cyanophyceae</taxon>
        <taxon>Nostocales</taxon>
        <taxon>Tolypothrichaceae</taxon>
        <taxon>Tolypothrix</taxon>
    </lineage>
</organism>
<gene>
    <name evidence="3" type="ORF">NIES37_61090</name>
</gene>
<reference evidence="3 4" key="1">
    <citation type="submission" date="2017-06" db="EMBL/GenBank/DDBJ databases">
        <title>Genome sequencing of cyanobaciteial culture collection at National Institute for Environmental Studies (NIES).</title>
        <authorList>
            <person name="Hirose Y."/>
            <person name="Shimura Y."/>
            <person name="Fujisawa T."/>
            <person name="Nakamura Y."/>
            <person name="Kawachi M."/>
        </authorList>
    </citation>
    <scope>NUCLEOTIDE SEQUENCE [LARGE SCALE GENOMIC DNA]</scope>
    <source>
        <strain evidence="3 4">NIES-37</strain>
    </source>
</reference>
<dbReference type="Pfam" id="PF01345">
    <property type="entry name" value="DUF11"/>
    <property type="match status" value="1"/>
</dbReference>
<dbReference type="PANTHER" id="PTHR34819">
    <property type="entry name" value="LARGE CYSTEINE-RICH PERIPLASMIC PROTEIN OMCB"/>
    <property type="match status" value="1"/>
</dbReference>
<dbReference type="InterPro" id="IPR051172">
    <property type="entry name" value="Chlamydia_OmcB"/>
</dbReference>
<feature type="domain" description="DUF11" evidence="2">
    <location>
        <begin position="626"/>
        <end position="753"/>
    </location>
</feature>
<dbReference type="NCBIfam" id="TIGR04226">
    <property type="entry name" value="RrgB_K2N_iso_D2"/>
    <property type="match status" value="2"/>
</dbReference>
<evidence type="ECO:0000313" key="3">
    <source>
        <dbReference type="EMBL" id="BAZ02101.1"/>
    </source>
</evidence>
<feature type="region of interest" description="Disordered" evidence="1">
    <location>
        <begin position="729"/>
        <end position="752"/>
    </location>
</feature>
<dbReference type="RefSeq" id="WP_096582082.1">
    <property type="nucleotide sequence ID" value="NZ_CAWNJS010000001.1"/>
</dbReference>
<dbReference type="Gene3D" id="2.60.40.740">
    <property type="match status" value="3"/>
</dbReference>
<dbReference type="NCBIfam" id="TIGR01451">
    <property type="entry name" value="B_ant_repeat"/>
    <property type="match status" value="5"/>
</dbReference>
<name>A0A1Z4N8Q3_9CYAN</name>
<accession>A0A1Z4N8Q3</accession>
<evidence type="ECO:0000313" key="4">
    <source>
        <dbReference type="Proteomes" id="UP000218785"/>
    </source>
</evidence>